<evidence type="ECO:0000256" key="7">
    <source>
        <dbReference type="ARBA" id="ARBA00023065"/>
    </source>
</evidence>
<evidence type="ECO:0000256" key="4">
    <source>
        <dbReference type="ARBA" id="ARBA00022448"/>
    </source>
</evidence>
<keyword evidence="9" id="KW-0139">CF(1)</keyword>
<gene>
    <name evidence="11" type="ORF">HMPREF9211_0367</name>
</gene>
<dbReference type="Pfam" id="PF00231">
    <property type="entry name" value="ATP-synt"/>
    <property type="match status" value="1"/>
</dbReference>
<keyword evidence="10" id="KW-0066">ATP synthesis</keyword>
<keyword evidence="5" id="KW-1003">Cell membrane</keyword>
<evidence type="ECO:0000256" key="10">
    <source>
        <dbReference type="ARBA" id="ARBA00023310"/>
    </source>
</evidence>
<comment type="caution">
    <text evidence="11">The sequence shown here is derived from an EMBL/GenBank/DDBJ whole genome shotgun (WGS) entry which is preliminary data.</text>
</comment>
<keyword evidence="6" id="KW-0375">Hydrogen ion transport</keyword>
<evidence type="ECO:0000256" key="3">
    <source>
        <dbReference type="ARBA" id="ARBA00007681"/>
    </source>
</evidence>
<evidence type="ECO:0000256" key="2">
    <source>
        <dbReference type="ARBA" id="ARBA00004170"/>
    </source>
</evidence>
<evidence type="ECO:0000256" key="6">
    <source>
        <dbReference type="ARBA" id="ARBA00022781"/>
    </source>
</evidence>
<dbReference type="Gene3D" id="1.10.287.80">
    <property type="entry name" value="ATP synthase, gamma subunit, helix hairpin domain"/>
    <property type="match status" value="1"/>
</dbReference>
<dbReference type="EMBL" id="AEHQ01000050">
    <property type="protein sequence ID" value="EFO70804.1"/>
    <property type="molecule type" value="Genomic_DNA"/>
</dbReference>
<dbReference type="InterPro" id="IPR035968">
    <property type="entry name" value="ATP_synth_F1_ATPase_gsu"/>
</dbReference>
<protein>
    <submittedName>
        <fullName evidence="11">Uncharacterized protein</fullName>
    </submittedName>
</protein>
<comment type="function">
    <text evidence="1">Produces ATP from ADP in the presence of a proton gradient across the membrane. The gamma chain is believed to be important in regulating ATPase activity and the flow of protons through the CF(0) complex.</text>
</comment>
<keyword evidence="8" id="KW-0472">Membrane</keyword>
<evidence type="ECO:0000256" key="5">
    <source>
        <dbReference type="ARBA" id="ARBA00022475"/>
    </source>
</evidence>
<evidence type="ECO:0000256" key="9">
    <source>
        <dbReference type="ARBA" id="ARBA00023196"/>
    </source>
</evidence>
<accession>E1NSX8</accession>
<dbReference type="AlphaFoldDB" id="E1NSX8"/>
<dbReference type="InterPro" id="IPR000131">
    <property type="entry name" value="ATP_synth_F1_gsu"/>
</dbReference>
<keyword evidence="7" id="KW-0406">Ion transport</keyword>
<evidence type="ECO:0000256" key="8">
    <source>
        <dbReference type="ARBA" id="ARBA00023136"/>
    </source>
</evidence>
<comment type="subcellular location">
    <subcellularLocation>
        <location evidence="2">Membrane</location>
        <topology evidence="2">Peripheral membrane protein</topology>
    </subcellularLocation>
</comment>
<dbReference type="Proteomes" id="UP000003648">
    <property type="component" value="Unassembled WGS sequence"/>
</dbReference>
<dbReference type="GO" id="GO:0046933">
    <property type="term" value="F:proton-transporting ATP synthase activity, rotational mechanism"/>
    <property type="evidence" value="ECO:0007669"/>
    <property type="project" value="InterPro"/>
</dbReference>
<evidence type="ECO:0000256" key="1">
    <source>
        <dbReference type="ARBA" id="ARBA00003456"/>
    </source>
</evidence>
<sequence>MHLKNAEDVVSRLTTKLNRARQAQITTQITEIVGGANALE</sequence>
<proteinExistence type="inferred from homology"/>
<evidence type="ECO:0000313" key="11">
    <source>
        <dbReference type="EMBL" id="EFO70804.1"/>
    </source>
</evidence>
<comment type="similarity">
    <text evidence="3">Belongs to the ATPase gamma chain family.</text>
</comment>
<name>E1NSX8_9LACO</name>
<dbReference type="SUPFAM" id="SSF52943">
    <property type="entry name" value="ATP synthase (F1-ATPase), gamma subunit"/>
    <property type="match status" value="1"/>
</dbReference>
<keyword evidence="4" id="KW-0813">Transport</keyword>
<organism evidence="11 12">
    <name type="scientific">Lactobacillus iners LactinV 01V1-a</name>
    <dbReference type="NCBI Taxonomy" id="879297"/>
    <lineage>
        <taxon>Bacteria</taxon>
        <taxon>Bacillati</taxon>
        <taxon>Bacillota</taxon>
        <taxon>Bacilli</taxon>
        <taxon>Lactobacillales</taxon>
        <taxon>Lactobacillaceae</taxon>
        <taxon>Lactobacillus</taxon>
    </lineage>
</organism>
<evidence type="ECO:0000313" key="12">
    <source>
        <dbReference type="Proteomes" id="UP000003648"/>
    </source>
</evidence>
<dbReference type="GO" id="GO:0045259">
    <property type="term" value="C:proton-transporting ATP synthase complex"/>
    <property type="evidence" value="ECO:0007669"/>
    <property type="project" value="UniProtKB-KW"/>
</dbReference>
<reference evidence="11 12" key="1">
    <citation type="submission" date="2010-09" db="EMBL/GenBank/DDBJ databases">
        <authorList>
            <person name="Durkin A.S."/>
            <person name="Madupu R."/>
            <person name="Torralba M."/>
            <person name="Gillis M."/>
            <person name="Methe B."/>
            <person name="Sutton G."/>
            <person name="Nelson K.E."/>
        </authorList>
    </citation>
    <scope>NUCLEOTIDE SEQUENCE [LARGE SCALE GENOMIC DNA]</scope>
    <source>
        <strain evidence="11 12">LactinV 01V1-a</strain>
    </source>
</reference>